<evidence type="ECO:0000256" key="10">
    <source>
        <dbReference type="ARBA" id="ARBA00023136"/>
    </source>
</evidence>
<accession>A0A348AI15</accession>
<dbReference type="GO" id="GO:0006886">
    <property type="term" value="P:intracellular protein transport"/>
    <property type="evidence" value="ECO:0007669"/>
    <property type="project" value="InterPro"/>
</dbReference>
<dbReference type="EMBL" id="AP018449">
    <property type="protein sequence ID" value="BBB90713.1"/>
    <property type="molecule type" value="Genomic_DNA"/>
</dbReference>
<dbReference type="Pfam" id="PF07516">
    <property type="entry name" value="SecA_SW"/>
    <property type="match status" value="2"/>
</dbReference>
<proteinExistence type="inferred from homology"/>
<evidence type="ECO:0000256" key="7">
    <source>
        <dbReference type="ARBA" id="ARBA00022927"/>
    </source>
</evidence>
<evidence type="ECO:0000313" key="13">
    <source>
        <dbReference type="EMBL" id="BBB90713.1"/>
    </source>
</evidence>
<keyword evidence="6" id="KW-0067">ATP-binding</keyword>
<dbReference type="Gene3D" id="3.40.50.300">
    <property type="entry name" value="P-loop containing nucleotide triphosphate hydrolases"/>
    <property type="match status" value="1"/>
</dbReference>
<evidence type="ECO:0000256" key="5">
    <source>
        <dbReference type="ARBA" id="ARBA00022741"/>
    </source>
</evidence>
<dbReference type="SUPFAM" id="SSF52540">
    <property type="entry name" value="P-loop containing nucleoside triphosphate hydrolases"/>
    <property type="match status" value="1"/>
</dbReference>
<keyword evidence="8" id="KW-1278">Translocase</keyword>
<dbReference type="Gene3D" id="1.10.3060.10">
    <property type="entry name" value="Helical scaffold and wing domains of SecA"/>
    <property type="match status" value="2"/>
</dbReference>
<evidence type="ECO:0000256" key="11">
    <source>
        <dbReference type="SAM" id="MobiDB-lite"/>
    </source>
</evidence>
<dbReference type="KEGG" id="mana:MAMMFC1_01374"/>
<keyword evidence="14" id="KW-1185">Reference proteome</keyword>
<gene>
    <name evidence="13" type="ORF">MAMMFC1_01374</name>
</gene>
<dbReference type="PROSITE" id="PS51196">
    <property type="entry name" value="SECA_MOTOR_DEAD"/>
    <property type="match status" value="1"/>
</dbReference>
<feature type="region of interest" description="Disordered" evidence="11">
    <location>
        <begin position="1"/>
        <end position="24"/>
    </location>
</feature>
<sequence>MGTNYHDSRRIDNQLRGRAGRQGDPDESRFFISLEDHLIKRYDIAQLIPASKFPLKQEDPVNDPAVSRELLKGRRIAEGYNSDIRRQLWKYSFIIEQQRRIIYNKRQDVLMDTVPLVLLSSKAAERYDALKAQVGEKVLQKVEKQLTLHYINKCWADYLDYINYEREGIHLVVIGKKDPLAEFHKIAIEAFDEMMAKIDAETIRTFNTVAVGEDGIDMVKAGLNAPSSTWTYLISDNPYQFSRLSGLIKAYIRYD</sequence>
<keyword evidence="9" id="KW-0811">Translocation</keyword>
<dbReference type="SUPFAM" id="SSF81886">
    <property type="entry name" value="Helical scaffold and wing domains of SecA"/>
    <property type="match status" value="1"/>
</dbReference>
<dbReference type="GO" id="GO:0005524">
    <property type="term" value="F:ATP binding"/>
    <property type="evidence" value="ECO:0007669"/>
    <property type="project" value="UniProtKB-KW"/>
</dbReference>
<dbReference type="PANTHER" id="PTHR30612">
    <property type="entry name" value="SECA INNER MEMBRANE COMPONENT OF SEC PROTEIN SECRETION SYSTEM"/>
    <property type="match status" value="1"/>
</dbReference>
<reference evidence="13 14" key="1">
    <citation type="journal article" date="2018" name="Int. J. Syst. Evol. Microbiol.">
        <title>Methylomusa anaerophila gen. nov., sp. nov., an anaerobic methanol-utilizing bacterium isolated from a microbial fuel cell.</title>
        <authorList>
            <person name="Amano N."/>
            <person name="Yamamuro A."/>
            <person name="Miyahara M."/>
            <person name="Kouzuma A."/>
            <person name="Abe T."/>
            <person name="Watanabe K."/>
        </authorList>
    </citation>
    <scope>NUCLEOTIDE SEQUENCE [LARGE SCALE GENOMIC DNA]</scope>
    <source>
        <strain evidence="13 14">MMFC1</strain>
    </source>
</reference>
<keyword evidence="7" id="KW-0653">Protein transport</keyword>
<dbReference type="InterPro" id="IPR011116">
    <property type="entry name" value="SecA_Wing/Scaffold"/>
</dbReference>
<evidence type="ECO:0000256" key="3">
    <source>
        <dbReference type="ARBA" id="ARBA00022448"/>
    </source>
</evidence>
<organism evidence="13 14">
    <name type="scientific">Methylomusa anaerophila</name>
    <dbReference type="NCBI Taxonomy" id="1930071"/>
    <lineage>
        <taxon>Bacteria</taxon>
        <taxon>Bacillati</taxon>
        <taxon>Bacillota</taxon>
        <taxon>Negativicutes</taxon>
        <taxon>Selenomonadales</taxon>
        <taxon>Sporomusaceae</taxon>
        <taxon>Methylomusa</taxon>
    </lineage>
</organism>
<keyword evidence="10" id="KW-0472">Membrane</keyword>
<dbReference type="GO" id="GO:0017038">
    <property type="term" value="P:protein import"/>
    <property type="evidence" value="ECO:0007669"/>
    <property type="project" value="InterPro"/>
</dbReference>
<dbReference type="RefSeq" id="WP_197723935.1">
    <property type="nucleotide sequence ID" value="NZ_AP018449.1"/>
</dbReference>
<evidence type="ECO:0000313" key="14">
    <source>
        <dbReference type="Proteomes" id="UP000276437"/>
    </source>
</evidence>
<dbReference type="InterPro" id="IPR014018">
    <property type="entry name" value="SecA_motor_DEAD"/>
</dbReference>
<keyword evidence="4" id="KW-1003">Cell membrane</keyword>
<dbReference type="GO" id="GO:0016020">
    <property type="term" value="C:membrane"/>
    <property type="evidence" value="ECO:0007669"/>
    <property type="project" value="UniProtKB-SubCell"/>
</dbReference>
<dbReference type="InterPro" id="IPR044722">
    <property type="entry name" value="SecA_SF2_C"/>
</dbReference>
<dbReference type="GO" id="GO:0006605">
    <property type="term" value="P:protein targeting"/>
    <property type="evidence" value="ECO:0007669"/>
    <property type="project" value="InterPro"/>
</dbReference>
<name>A0A348AI15_9FIRM</name>
<evidence type="ECO:0000256" key="4">
    <source>
        <dbReference type="ARBA" id="ARBA00022475"/>
    </source>
</evidence>
<protein>
    <submittedName>
        <fullName evidence="13">Preprotein translocase subunit SecA</fullName>
    </submittedName>
</protein>
<keyword evidence="5" id="KW-0547">Nucleotide-binding</keyword>
<dbReference type="PANTHER" id="PTHR30612:SF0">
    <property type="entry name" value="CHLOROPLAST PROTEIN-TRANSPORTING ATPASE"/>
    <property type="match status" value="1"/>
</dbReference>
<evidence type="ECO:0000259" key="12">
    <source>
        <dbReference type="PROSITE" id="PS51196"/>
    </source>
</evidence>
<evidence type="ECO:0000256" key="2">
    <source>
        <dbReference type="ARBA" id="ARBA00007650"/>
    </source>
</evidence>
<dbReference type="Proteomes" id="UP000276437">
    <property type="component" value="Chromosome"/>
</dbReference>
<feature type="domain" description="SecA family profile" evidence="12">
    <location>
        <begin position="1"/>
        <end position="63"/>
    </location>
</feature>
<evidence type="ECO:0000256" key="6">
    <source>
        <dbReference type="ARBA" id="ARBA00022840"/>
    </source>
</evidence>
<dbReference type="Pfam" id="PF21090">
    <property type="entry name" value="P-loop_SecA"/>
    <property type="match status" value="1"/>
</dbReference>
<keyword evidence="3" id="KW-0813">Transport</keyword>
<dbReference type="InterPro" id="IPR036266">
    <property type="entry name" value="SecA_Wing/Scaffold_sf"/>
</dbReference>
<evidence type="ECO:0000256" key="9">
    <source>
        <dbReference type="ARBA" id="ARBA00023010"/>
    </source>
</evidence>
<dbReference type="AlphaFoldDB" id="A0A348AI15"/>
<evidence type="ECO:0000256" key="8">
    <source>
        <dbReference type="ARBA" id="ARBA00022967"/>
    </source>
</evidence>
<comment type="subcellular location">
    <subcellularLocation>
        <location evidence="1">Membrane</location>
        <topology evidence="1">Peripheral membrane protein</topology>
    </subcellularLocation>
</comment>
<evidence type="ECO:0000256" key="1">
    <source>
        <dbReference type="ARBA" id="ARBA00004170"/>
    </source>
</evidence>
<dbReference type="InterPro" id="IPR000185">
    <property type="entry name" value="SecA"/>
</dbReference>
<dbReference type="InterPro" id="IPR027417">
    <property type="entry name" value="P-loop_NTPase"/>
</dbReference>
<comment type="similarity">
    <text evidence="2">Belongs to the SecA family.</text>
</comment>